<reference evidence="2 3" key="1">
    <citation type="submission" date="2014-02" db="EMBL/GenBank/DDBJ databases">
        <title>Single nucleus genome sequencing reveals high similarity among nuclei of an endomycorrhizal fungus.</title>
        <authorList>
            <person name="Lin K."/>
            <person name="Geurts R."/>
            <person name="Zhang Z."/>
            <person name="Limpens E."/>
            <person name="Saunders D.G."/>
            <person name="Mu D."/>
            <person name="Pang E."/>
            <person name="Cao H."/>
            <person name="Cha H."/>
            <person name="Lin T."/>
            <person name="Zhou Q."/>
            <person name="Shang Y."/>
            <person name="Li Y."/>
            <person name="Ivanov S."/>
            <person name="Sharma T."/>
            <person name="Velzen R.V."/>
            <person name="Ruijter N.D."/>
            <person name="Aanen D.K."/>
            <person name="Win J."/>
            <person name="Kamoun S."/>
            <person name="Bisseling T."/>
            <person name="Huang S."/>
        </authorList>
    </citation>
    <scope>NUCLEOTIDE SEQUENCE [LARGE SCALE GENOMIC DNA]</scope>
    <source>
        <strain evidence="3">DAOM197198w</strain>
    </source>
</reference>
<dbReference type="EMBL" id="JEMT01016577">
    <property type="protein sequence ID" value="EXX70519.1"/>
    <property type="molecule type" value="Genomic_DNA"/>
</dbReference>
<dbReference type="PANTHER" id="PTHR23257">
    <property type="entry name" value="SERINE-THREONINE PROTEIN KINASE"/>
    <property type="match status" value="1"/>
</dbReference>
<gene>
    <name evidence="2" type="ORF">RirG_086710</name>
</gene>
<dbReference type="InterPro" id="IPR001245">
    <property type="entry name" value="Ser-Thr/Tyr_kinase_cat_dom"/>
</dbReference>
<dbReference type="PROSITE" id="PS50011">
    <property type="entry name" value="PROTEIN_KINASE_DOM"/>
    <property type="match status" value="1"/>
</dbReference>
<evidence type="ECO:0000313" key="2">
    <source>
        <dbReference type="EMBL" id="EXX70519.1"/>
    </source>
</evidence>
<dbReference type="GO" id="GO:0005524">
    <property type="term" value="F:ATP binding"/>
    <property type="evidence" value="ECO:0007669"/>
    <property type="project" value="InterPro"/>
</dbReference>
<protein>
    <submittedName>
        <fullName evidence="2">Skm1p</fullName>
    </submittedName>
</protein>
<dbReference type="InterPro" id="IPR050167">
    <property type="entry name" value="Ser_Thr_protein_kinase"/>
</dbReference>
<dbReference type="PRINTS" id="PR00109">
    <property type="entry name" value="TYRKINASE"/>
</dbReference>
<name>A0A015KSC2_RHIIW</name>
<dbReference type="Proteomes" id="UP000022910">
    <property type="component" value="Unassembled WGS sequence"/>
</dbReference>
<dbReference type="InterPro" id="IPR011009">
    <property type="entry name" value="Kinase-like_dom_sf"/>
</dbReference>
<dbReference type="SUPFAM" id="SSF56112">
    <property type="entry name" value="Protein kinase-like (PK-like)"/>
    <property type="match status" value="1"/>
</dbReference>
<dbReference type="Pfam" id="PF07714">
    <property type="entry name" value="PK_Tyr_Ser-Thr"/>
    <property type="match status" value="1"/>
</dbReference>
<evidence type="ECO:0000313" key="3">
    <source>
        <dbReference type="Proteomes" id="UP000022910"/>
    </source>
</evidence>
<organism evidence="2 3">
    <name type="scientific">Rhizophagus irregularis (strain DAOM 197198w)</name>
    <name type="common">Glomus intraradices</name>
    <dbReference type="NCBI Taxonomy" id="1432141"/>
    <lineage>
        <taxon>Eukaryota</taxon>
        <taxon>Fungi</taxon>
        <taxon>Fungi incertae sedis</taxon>
        <taxon>Mucoromycota</taxon>
        <taxon>Glomeromycotina</taxon>
        <taxon>Glomeromycetes</taxon>
        <taxon>Glomerales</taxon>
        <taxon>Glomeraceae</taxon>
        <taxon>Rhizophagus</taxon>
    </lineage>
</organism>
<accession>A0A015KSC2</accession>
<proteinExistence type="predicted"/>
<comment type="caution">
    <text evidence="2">The sequence shown here is derived from an EMBL/GenBank/DDBJ whole genome shotgun (WGS) entry which is preliminary data.</text>
</comment>
<dbReference type="GO" id="GO:0007165">
    <property type="term" value="P:signal transduction"/>
    <property type="evidence" value="ECO:0007669"/>
    <property type="project" value="TreeGrafter"/>
</dbReference>
<dbReference type="AlphaFoldDB" id="A0A015KSC2"/>
<dbReference type="GO" id="GO:0005737">
    <property type="term" value="C:cytoplasm"/>
    <property type="evidence" value="ECO:0007669"/>
    <property type="project" value="TreeGrafter"/>
</dbReference>
<dbReference type="GO" id="GO:0004672">
    <property type="term" value="F:protein kinase activity"/>
    <property type="evidence" value="ECO:0007669"/>
    <property type="project" value="InterPro"/>
</dbReference>
<dbReference type="SMR" id="A0A015KSC2"/>
<dbReference type="HOGENOM" id="CLU_000288_7_34_1"/>
<feature type="domain" description="Protein kinase" evidence="1">
    <location>
        <begin position="111"/>
        <end position="412"/>
    </location>
</feature>
<dbReference type="InterPro" id="IPR000719">
    <property type="entry name" value="Prot_kinase_dom"/>
</dbReference>
<evidence type="ECO:0000259" key="1">
    <source>
        <dbReference type="PROSITE" id="PS50011"/>
    </source>
</evidence>
<dbReference type="STRING" id="1432141.A0A015KSC2"/>
<sequence>MEQSSIEEQKYGKCMECKKLGKLMRTSILGPSILCQICDSNLKAQKFGRCIECKQENTGHNWCQTCNSKRFQNDFNNWTSGNDDIDKFIQNTQLSAWDSYQLLEWIPYDKFSKVKYIAKGGFGQIYKATWKDGYIFHWDVSKNQWKRFSEKSNKFVALKSLNKSQKITYEFINEITSHIKVFSFKSLDQIIRCYGISQDPDTKEYIMVMQYANKGSLRNYLNEKNKKIYNEYKKNKYYETNLDLNLQIWGYKVGILRNISIGLRRIHDKGLIHRDLHSGNIVCNKDLSRITDMGLCRPVNYKELETMENSVYGVLPYLAPEILRGQDYTEASDIYSFGIIMYEAISGLAPYYDIDHDEYLVLKICEGLRPRFNIKVPQLILHVIKECFDANPSNRPSANDLSRTFCDWKEELNKYTKNKNYDETELIETELIKQINEINDSLSNTTLTNKMHPGAIYTSRLLNYNNLPKPKNSDDYYVSYDDISSVEYSDLIESDRSECLECEVTD</sequence>
<dbReference type="Gene3D" id="1.10.510.10">
    <property type="entry name" value="Transferase(Phosphotransferase) domain 1"/>
    <property type="match status" value="1"/>
</dbReference>
<dbReference type="PANTHER" id="PTHR23257:SF974">
    <property type="entry name" value="RECEPTOR-INTERACTING SERINE_THREONINE-PROTEIN KINASE 3"/>
    <property type="match status" value="1"/>
</dbReference>
<keyword evidence="3" id="KW-1185">Reference proteome</keyword>